<name>A0A402BJE3_9CHLR</name>
<dbReference type="EMBL" id="BIFT01000002">
    <property type="protein sequence ID" value="GCE31468.1"/>
    <property type="molecule type" value="Genomic_DNA"/>
</dbReference>
<organism evidence="1 2">
    <name type="scientific">Dictyobacter alpinus</name>
    <dbReference type="NCBI Taxonomy" id="2014873"/>
    <lineage>
        <taxon>Bacteria</taxon>
        <taxon>Bacillati</taxon>
        <taxon>Chloroflexota</taxon>
        <taxon>Ktedonobacteria</taxon>
        <taxon>Ktedonobacterales</taxon>
        <taxon>Dictyobacteraceae</taxon>
        <taxon>Dictyobacter</taxon>
    </lineage>
</organism>
<gene>
    <name evidence="1" type="ORF">KDA_69520</name>
</gene>
<sequence>MSKRLFTIMIAVSLLYIKVPEYVHDGVHVVATKCMTPCVEILLSIYDHLCYTIIINKQ</sequence>
<comment type="caution">
    <text evidence="1">The sequence shown here is derived from an EMBL/GenBank/DDBJ whole genome shotgun (WGS) entry which is preliminary data.</text>
</comment>
<accession>A0A402BJE3</accession>
<protein>
    <submittedName>
        <fullName evidence="1">Uncharacterized protein</fullName>
    </submittedName>
</protein>
<evidence type="ECO:0000313" key="2">
    <source>
        <dbReference type="Proteomes" id="UP000287171"/>
    </source>
</evidence>
<evidence type="ECO:0000313" key="1">
    <source>
        <dbReference type="EMBL" id="GCE31468.1"/>
    </source>
</evidence>
<reference evidence="2" key="1">
    <citation type="submission" date="2018-12" db="EMBL/GenBank/DDBJ databases">
        <title>Tengunoibacter tsumagoiensis gen. nov., sp. nov., Dictyobacter kobayashii sp. nov., D. alpinus sp. nov., and D. joshuensis sp. nov. and description of Dictyobacteraceae fam. nov. within the order Ktedonobacterales isolated from Tengu-no-mugimeshi.</title>
        <authorList>
            <person name="Wang C.M."/>
            <person name="Zheng Y."/>
            <person name="Sakai Y."/>
            <person name="Toyoda A."/>
            <person name="Minakuchi Y."/>
            <person name="Abe K."/>
            <person name="Yokota A."/>
            <person name="Yabe S."/>
        </authorList>
    </citation>
    <scope>NUCLEOTIDE SEQUENCE [LARGE SCALE GENOMIC DNA]</scope>
    <source>
        <strain evidence="2">Uno16</strain>
    </source>
</reference>
<dbReference type="AlphaFoldDB" id="A0A402BJE3"/>
<keyword evidence="2" id="KW-1185">Reference proteome</keyword>
<dbReference type="Proteomes" id="UP000287171">
    <property type="component" value="Unassembled WGS sequence"/>
</dbReference>
<proteinExistence type="predicted"/>